<dbReference type="InterPro" id="IPR044516">
    <property type="entry name" value="UXS-like"/>
</dbReference>
<comment type="caution">
    <text evidence="6">The sequence shown here is derived from an EMBL/GenBank/DDBJ whole genome shotgun (WGS) entry which is preliminary data.</text>
</comment>
<dbReference type="SUPFAM" id="SSF51735">
    <property type="entry name" value="NAD(P)-binding Rossmann-fold domains"/>
    <property type="match status" value="1"/>
</dbReference>
<keyword evidence="4" id="KW-0456">Lyase</keyword>
<dbReference type="InterPro" id="IPR001509">
    <property type="entry name" value="Epimerase_deHydtase"/>
</dbReference>
<evidence type="ECO:0000256" key="2">
    <source>
        <dbReference type="ARBA" id="ARBA00022793"/>
    </source>
</evidence>
<dbReference type="PANTHER" id="PTHR43078:SF6">
    <property type="entry name" value="UDP-GLUCURONIC ACID DECARBOXYLASE 1"/>
    <property type="match status" value="1"/>
</dbReference>
<keyword evidence="3" id="KW-0520">NAD</keyword>
<protein>
    <submittedName>
        <fullName evidence="6">dTDP-glucose 4,6-dehydratase</fullName>
    </submittedName>
</protein>
<comment type="cofactor">
    <cofactor evidence="1">
        <name>NAD(+)</name>
        <dbReference type="ChEBI" id="CHEBI:57540"/>
    </cofactor>
</comment>
<accession>A0ABD6Y414</accession>
<feature type="domain" description="NAD-dependent epimerase/dehydratase" evidence="5">
    <location>
        <begin position="33"/>
        <end position="277"/>
    </location>
</feature>
<evidence type="ECO:0000313" key="6">
    <source>
        <dbReference type="EMBL" id="PWT36475.1"/>
    </source>
</evidence>
<dbReference type="Gene3D" id="3.40.50.720">
    <property type="entry name" value="NAD(P)-binding Rossmann-like Domain"/>
    <property type="match status" value="1"/>
</dbReference>
<proteinExistence type="predicted"/>
<name>A0ABD6Y414_LIMRT</name>
<evidence type="ECO:0000256" key="1">
    <source>
        <dbReference type="ARBA" id="ARBA00001911"/>
    </source>
</evidence>
<dbReference type="AlphaFoldDB" id="A0ABD6Y414"/>
<sequence>MNCQIIDNKTYVAELKKYSKKLHDLNKLHNKTIMITGATGMIGSCIIDILMLQNKLNNLNCHIIAIGRNGKKARMRFHSFWNLKNFAFIQTDVNKEIQYSGKVNYIIHAASNTHPLAYATDPIGTISTNVIGTNNLLKFASQKNIDKFIFLSSVEIYGQNNGDVETFAEDYSGYIDCNTLRAGYPESKRVGEALCQAYIKQKGLNIVIPRLARVYGPTLLMTDTKALSQFIKNSLDKEDIVLKSNGNQLFSYIYSIDASTAILFCLLNGKSGEAYNVSNPLCNTTLKNLAQKLAYISQTKVKFEIPDKLEASGYSTATKALLNPNKLIELGYQYNSTLSESLITTLKILNDVRK</sequence>
<dbReference type="RefSeq" id="WP_109885095.1">
    <property type="nucleotide sequence ID" value="NZ_QGHR01000067.1"/>
</dbReference>
<dbReference type="Proteomes" id="UP000245735">
    <property type="component" value="Unassembled WGS sequence"/>
</dbReference>
<keyword evidence="2" id="KW-0210">Decarboxylase</keyword>
<dbReference type="PANTHER" id="PTHR43078">
    <property type="entry name" value="UDP-GLUCURONIC ACID DECARBOXYLASE-RELATED"/>
    <property type="match status" value="1"/>
</dbReference>
<dbReference type="GO" id="GO:0016831">
    <property type="term" value="F:carboxy-lyase activity"/>
    <property type="evidence" value="ECO:0007669"/>
    <property type="project" value="UniProtKB-KW"/>
</dbReference>
<dbReference type="EMBL" id="QGHV01000083">
    <property type="protein sequence ID" value="PWT36475.1"/>
    <property type="molecule type" value="Genomic_DNA"/>
</dbReference>
<gene>
    <name evidence="6" type="ORF">DKZ35_10110</name>
</gene>
<evidence type="ECO:0000259" key="5">
    <source>
        <dbReference type="Pfam" id="PF01370"/>
    </source>
</evidence>
<evidence type="ECO:0000313" key="7">
    <source>
        <dbReference type="Proteomes" id="UP000245735"/>
    </source>
</evidence>
<reference evidence="7" key="1">
    <citation type="journal article" date="2018" name="Front. Microbiol.">
        <title>Comparative Genomics of the Herbivore Gut Symbiont Lactobacillus reuteri Reveals Genetic Diversity and Lifestyle Adaptation.</title>
        <authorList>
            <person name="Zhao J."/>
        </authorList>
    </citation>
    <scope>NUCLEOTIDE SEQUENCE [LARGE SCALE GENOMIC DNA]</scope>
    <source>
        <strain evidence="7">LR9</strain>
    </source>
</reference>
<dbReference type="InterPro" id="IPR036291">
    <property type="entry name" value="NAD(P)-bd_dom_sf"/>
</dbReference>
<organism evidence="6 7">
    <name type="scientific">Limosilactobacillus reuteri</name>
    <name type="common">Lactobacillus reuteri</name>
    <dbReference type="NCBI Taxonomy" id="1598"/>
    <lineage>
        <taxon>Bacteria</taxon>
        <taxon>Bacillati</taxon>
        <taxon>Bacillota</taxon>
        <taxon>Bacilli</taxon>
        <taxon>Lactobacillales</taxon>
        <taxon>Lactobacillaceae</taxon>
        <taxon>Limosilactobacillus</taxon>
    </lineage>
</organism>
<evidence type="ECO:0000256" key="4">
    <source>
        <dbReference type="ARBA" id="ARBA00023239"/>
    </source>
</evidence>
<dbReference type="Pfam" id="PF01370">
    <property type="entry name" value="Epimerase"/>
    <property type="match status" value="1"/>
</dbReference>
<evidence type="ECO:0000256" key="3">
    <source>
        <dbReference type="ARBA" id="ARBA00023027"/>
    </source>
</evidence>